<dbReference type="EMBL" id="NKCL01000091">
    <property type="protein sequence ID" value="RSL82977.1"/>
    <property type="molecule type" value="Genomic_DNA"/>
</dbReference>
<sequence>MAPSATPPRCRRLASLRETWTWVLAACKAAYPGHVVCVDDQAKKGAIEHQPSLPLRWLSDADTTVAKIAREMTPISSSSRCIM</sequence>
<evidence type="ECO:0000313" key="2">
    <source>
        <dbReference type="Proteomes" id="UP000287972"/>
    </source>
</evidence>
<protein>
    <submittedName>
        <fullName evidence="1">Uncharacterized protein</fullName>
    </submittedName>
</protein>
<dbReference type="Proteomes" id="UP000287972">
    <property type="component" value="Unassembled WGS sequence"/>
</dbReference>
<evidence type="ECO:0000313" key="1">
    <source>
        <dbReference type="EMBL" id="RSL82977.1"/>
    </source>
</evidence>
<accession>A0A428RZJ1</accession>
<dbReference type="AlphaFoldDB" id="A0A428RZJ1"/>
<keyword evidence="2" id="KW-1185">Reference proteome</keyword>
<comment type="caution">
    <text evidence="1">The sequence shown here is derived from an EMBL/GenBank/DDBJ whole genome shotgun (WGS) entry which is preliminary data.</text>
</comment>
<reference evidence="1 2" key="1">
    <citation type="submission" date="2017-06" db="EMBL/GenBank/DDBJ databases">
        <title>Comparative genomic analysis of Ambrosia Fusariam Clade fungi.</title>
        <authorList>
            <person name="Stajich J.E."/>
            <person name="Carrillo J."/>
            <person name="Kijimoto T."/>
            <person name="Eskalen A."/>
            <person name="O'Donnell K."/>
            <person name="Kasson M."/>
        </authorList>
    </citation>
    <scope>NUCLEOTIDE SEQUENCE [LARGE SCALE GENOMIC DNA]</scope>
    <source>
        <strain evidence="1 2">NRRL62606</strain>
    </source>
</reference>
<name>A0A428RZJ1_9HYPO</name>
<organism evidence="1 2">
    <name type="scientific">Fusarium floridanum</name>
    <dbReference type="NCBI Taxonomy" id="1325733"/>
    <lineage>
        <taxon>Eukaryota</taxon>
        <taxon>Fungi</taxon>
        <taxon>Dikarya</taxon>
        <taxon>Ascomycota</taxon>
        <taxon>Pezizomycotina</taxon>
        <taxon>Sordariomycetes</taxon>
        <taxon>Hypocreomycetidae</taxon>
        <taxon>Hypocreales</taxon>
        <taxon>Nectriaceae</taxon>
        <taxon>Fusarium</taxon>
        <taxon>Fusarium solani species complex</taxon>
    </lineage>
</organism>
<gene>
    <name evidence="1" type="ORF">CEP51_004826</name>
</gene>
<proteinExistence type="predicted"/>